<feature type="transmembrane region" description="Helical" evidence="1">
    <location>
        <begin position="12"/>
        <end position="33"/>
    </location>
</feature>
<evidence type="ECO:0000256" key="1">
    <source>
        <dbReference type="SAM" id="Phobius"/>
    </source>
</evidence>
<keyword evidence="1" id="KW-0812">Transmembrane</keyword>
<dbReference type="EMBL" id="JAAGKO020000002">
    <property type="protein sequence ID" value="MDI5961570.1"/>
    <property type="molecule type" value="Genomic_DNA"/>
</dbReference>
<evidence type="ECO:0000313" key="3">
    <source>
        <dbReference type="EMBL" id="MDI5968151.1"/>
    </source>
</evidence>
<accession>A0AA90GXE0</accession>
<feature type="transmembrane region" description="Helical" evidence="1">
    <location>
        <begin position="70"/>
        <end position="88"/>
    </location>
</feature>
<name>A0AA90GXE0_9ACTN</name>
<protein>
    <submittedName>
        <fullName evidence="3">Uncharacterized protein</fullName>
    </submittedName>
</protein>
<reference evidence="3 4" key="1">
    <citation type="submission" date="2023-05" db="EMBL/GenBank/DDBJ databases">
        <title>Streptantibioticus silvisoli sp. nov., acidotolerant actinomycetes 1 from pine litter.</title>
        <authorList>
            <person name="Swiecimska M."/>
            <person name="Golinska P."/>
            <person name="Sangal V."/>
            <person name="Wachnowicz B."/>
            <person name="Goodfellow M."/>
        </authorList>
    </citation>
    <scope>NUCLEOTIDE SEQUENCE</scope>
    <source>
        <strain evidence="3">SL13</strain>
        <strain evidence="2 4">SL54</strain>
    </source>
</reference>
<evidence type="ECO:0000313" key="2">
    <source>
        <dbReference type="EMBL" id="MDI5961570.1"/>
    </source>
</evidence>
<dbReference type="Proteomes" id="UP001156398">
    <property type="component" value="Unassembled WGS sequence"/>
</dbReference>
<sequence>MSRYGGDGVARIIAVIADVAALILIGWIVLYILKANTGNEVVGWVHSTADWLSGWSHDIFTPNSKWLRVLLNYGIAAAVYLFIGNLLAGRIRRA</sequence>
<keyword evidence="1" id="KW-0472">Membrane</keyword>
<dbReference type="EMBL" id="JABXJJ020000002">
    <property type="protein sequence ID" value="MDI5968151.1"/>
    <property type="molecule type" value="Genomic_DNA"/>
</dbReference>
<proteinExistence type="predicted"/>
<keyword evidence="4" id="KW-1185">Reference proteome</keyword>
<gene>
    <name evidence="2" type="ORF">POF43_002340</name>
    <name evidence="3" type="ORF">POF50_002115</name>
</gene>
<evidence type="ECO:0000313" key="4">
    <source>
        <dbReference type="Proteomes" id="UP001156398"/>
    </source>
</evidence>
<comment type="caution">
    <text evidence="3">The sequence shown here is derived from an EMBL/GenBank/DDBJ whole genome shotgun (WGS) entry which is preliminary data.</text>
</comment>
<organism evidence="3">
    <name type="scientific">Streptantibioticus silvisoli</name>
    <dbReference type="NCBI Taxonomy" id="2705255"/>
    <lineage>
        <taxon>Bacteria</taxon>
        <taxon>Bacillati</taxon>
        <taxon>Actinomycetota</taxon>
        <taxon>Actinomycetes</taxon>
        <taxon>Kitasatosporales</taxon>
        <taxon>Streptomycetaceae</taxon>
        <taxon>Streptantibioticus</taxon>
    </lineage>
</organism>
<keyword evidence="1" id="KW-1133">Transmembrane helix</keyword>
<dbReference type="AlphaFoldDB" id="A0AA90GXE0"/>